<protein>
    <recommendedName>
        <fullName evidence="2">SCP domain-containing protein</fullName>
    </recommendedName>
</protein>
<sequence length="158" mass="17042">MKVLAVLVVLAATLLDLALGQTVAEQYLKPHNDARAAFGAPALQWSTKLQTYATNWANNRSTKANCALSHSKGAYGENIYWSSGSSTPQDAVKAWVAEKQWYNVASNTCQTNKVCGHYTQVIWRNTKFVGCGSANCPGGGKFVVCSYDPPGNVIGQRP</sequence>
<evidence type="ECO:0000313" key="3">
    <source>
        <dbReference type="EMBL" id="PNR36375.1"/>
    </source>
</evidence>
<dbReference type="EnsemblPlants" id="Pp3c17_17400V3.1">
    <property type="protein sequence ID" value="Pp3c17_17400V3.1"/>
    <property type="gene ID" value="Pp3c17_17400"/>
</dbReference>
<evidence type="ECO:0000259" key="2">
    <source>
        <dbReference type="SMART" id="SM00198"/>
    </source>
</evidence>
<dbReference type="PROSITE" id="PS01010">
    <property type="entry name" value="CRISP_2"/>
    <property type="match status" value="1"/>
</dbReference>
<reference evidence="3 5" key="1">
    <citation type="journal article" date="2008" name="Science">
        <title>The Physcomitrella genome reveals evolutionary insights into the conquest of land by plants.</title>
        <authorList>
            <person name="Rensing S."/>
            <person name="Lang D."/>
            <person name="Zimmer A."/>
            <person name="Terry A."/>
            <person name="Salamov A."/>
            <person name="Shapiro H."/>
            <person name="Nishiyama T."/>
            <person name="Perroud P.-F."/>
            <person name="Lindquist E."/>
            <person name="Kamisugi Y."/>
            <person name="Tanahashi T."/>
            <person name="Sakakibara K."/>
            <person name="Fujita T."/>
            <person name="Oishi K."/>
            <person name="Shin-I T."/>
            <person name="Kuroki Y."/>
            <person name="Toyoda A."/>
            <person name="Suzuki Y."/>
            <person name="Hashimoto A."/>
            <person name="Yamaguchi K."/>
            <person name="Sugano A."/>
            <person name="Kohara Y."/>
            <person name="Fujiyama A."/>
            <person name="Anterola A."/>
            <person name="Aoki S."/>
            <person name="Ashton N."/>
            <person name="Barbazuk W.B."/>
            <person name="Barker E."/>
            <person name="Bennetzen J."/>
            <person name="Bezanilla M."/>
            <person name="Blankenship R."/>
            <person name="Cho S.H."/>
            <person name="Dutcher S."/>
            <person name="Estelle M."/>
            <person name="Fawcett J.A."/>
            <person name="Gundlach H."/>
            <person name="Hanada K."/>
            <person name="Heyl A."/>
            <person name="Hicks K.A."/>
            <person name="Hugh J."/>
            <person name="Lohr M."/>
            <person name="Mayer K."/>
            <person name="Melkozernov A."/>
            <person name="Murata T."/>
            <person name="Nelson D."/>
            <person name="Pils B."/>
            <person name="Prigge M."/>
            <person name="Reiss B."/>
            <person name="Renner T."/>
            <person name="Rombauts S."/>
            <person name="Rushton P."/>
            <person name="Sanderfoot A."/>
            <person name="Schween G."/>
            <person name="Shiu S.-H."/>
            <person name="Stueber K."/>
            <person name="Theodoulou F.L."/>
            <person name="Tu H."/>
            <person name="Van de Peer Y."/>
            <person name="Verrier P.J."/>
            <person name="Waters E."/>
            <person name="Wood A."/>
            <person name="Yang L."/>
            <person name="Cove D."/>
            <person name="Cuming A."/>
            <person name="Hasebe M."/>
            <person name="Lucas S."/>
            <person name="Mishler D.B."/>
            <person name="Reski R."/>
            <person name="Grigoriev I."/>
            <person name="Quatrano R.S."/>
            <person name="Boore J.L."/>
        </authorList>
    </citation>
    <scope>NUCLEOTIDE SEQUENCE [LARGE SCALE GENOMIC DNA]</scope>
    <source>
        <strain evidence="4 5">cv. Gransden 2004</strain>
    </source>
</reference>
<dbReference type="AlphaFoldDB" id="A9T6F2"/>
<dbReference type="SUPFAM" id="SSF55797">
    <property type="entry name" value="PR-1-like"/>
    <property type="match status" value="1"/>
</dbReference>
<evidence type="ECO:0000313" key="5">
    <source>
        <dbReference type="Proteomes" id="UP000006727"/>
    </source>
</evidence>
<reference evidence="4" key="3">
    <citation type="submission" date="2020-12" db="UniProtKB">
        <authorList>
            <consortium name="EnsemblPlants"/>
        </authorList>
    </citation>
    <scope>IDENTIFICATION</scope>
</reference>
<dbReference type="PaxDb" id="3218-PP1S173_37V6.1"/>
<dbReference type="RefSeq" id="XP_024399853.1">
    <property type="nucleotide sequence ID" value="XM_024544085.2"/>
</dbReference>
<reference evidence="3 5" key="2">
    <citation type="journal article" date="2018" name="Plant J.">
        <title>The Physcomitrella patens chromosome-scale assembly reveals moss genome structure and evolution.</title>
        <authorList>
            <person name="Lang D."/>
            <person name="Ullrich K.K."/>
            <person name="Murat F."/>
            <person name="Fuchs J."/>
            <person name="Jenkins J."/>
            <person name="Haas F.B."/>
            <person name="Piednoel M."/>
            <person name="Gundlach H."/>
            <person name="Van Bel M."/>
            <person name="Meyberg R."/>
            <person name="Vives C."/>
            <person name="Morata J."/>
            <person name="Symeonidi A."/>
            <person name="Hiss M."/>
            <person name="Muchero W."/>
            <person name="Kamisugi Y."/>
            <person name="Saleh O."/>
            <person name="Blanc G."/>
            <person name="Decker E.L."/>
            <person name="van Gessel N."/>
            <person name="Grimwood J."/>
            <person name="Hayes R.D."/>
            <person name="Graham S.W."/>
            <person name="Gunter L.E."/>
            <person name="McDaniel S.F."/>
            <person name="Hoernstein S.N.W."/>
            <person name="Larsson A."/>
            <person name="Li F.W."/>
            <person name="Perroud P.F."/>
            <person name="Phillips J."/>
            <person name="Ranjan P."/>
            <person name="Rokshar D.S."/>
            <person name="Rothfels C.J."/>
            <person name="Schneider L."/>
            <person name="Shu S."/>
            <person name="Stevenson D.W."/>
            <person name="Thummler F."/>
            <person name="Tillich M."/>
            <person name="Villarreal Aguilar J.C."/>
            <person name="Widiez T."/>
            <person name="Wong G.K."/>
            <person name="Wymore A."/>
            <person name="Zhang Y."/>
            <person name="Zimmer A.D."/>
            <person name="Quatrano R.S."/>
            <person name="Mayer K.F.X."/>
            <person name="Goodstein D."/>
            <person name="Casacuberta J.M."/>
            <person name="Vandepoele K."/>
            <person name="Reski R."/>
            <person name="Cuming A.C."/>
            <person name="Tuskan G.A."/>
            <person name="Maumus F."/>
            <person name="Salse J."/>
            <person name="Schmutz J."/>
            <person name="Rensing S.A."/>
        </authorList>
    </citation>
    <scope>NUCLEOTIDE SEQUENCE [LARGE SCALE GENOMIC DNA]</scope>
    <source>
        <strain evidence="4 5">cv. Gransden 2004</strain>
    </source>
</reference>
<dbReference type="GO" id="GO:0005615">
    <property type="term" value="C:extracellular space"/>
    <property type="evidence" value="ECO:0000318"/>
    <property type="project" value="GO_Central"/>
</dbReference>
<dbReference type="HOGENOM" id="CLU_035730_8_1_1"/>
<keyword evidence="5" id="KW-1185">Reference proteome</keyword>
<feature type="signal peptide" evidence="1">
    <location>
        <begin position="1"/>
        <end position="20"/>
    </location>
</feature>
<dbReference type="EnsemblPlants" id="Pp3c17_17400V3.2">
    <property type="protein sequence ID" value="Pp3c17_17400V3.2"/>
    <property type="gene ID" value="Pp3c17_17400"/>
</dbReference>
<name>A9T6F2_PHYPA</name>
<dbReference type="GeneID" id="112294013"/>
<dbReference type="Gene3D" id="3.40.33.10">
    <property type="entry name" value="CAP"/>
    <property type="match status" value="1"/>
</dbReference>
<dbReference type="CDD" id="cd05381">
    <property type="entry name" value="CAP_PR-1"/>
    <property type="match status" value="1"/>
</dbReference>
<dbReference type="InterPro" id="IPR018244">
    <property type="entry name" value="Allrgn_V5/Tpx1_CS"/>
</dbReference>
<dbReference type="Gramene" id="Pp3c17_17400V3.1">
    <property type="protein sequence ID" value="Pp3c17_17400V3.1"/>
    <property type="gene ID" value="Pp3c17_17400"/>
</dbReference>
<dbReference type="Proteomes" id="UP000006727">
    <property type="component" value="Chromosome 17"/>
</dbReference>
<organism evidence="3">
    <name type="scientific">Physcomitrium patens</name>
    <name type="common">Spreading-leaved earth moss</name>
    <name type="synonym">Physcomitrella patens</name>
    <dbReference type="NCBI Taxonomy" id="3218"/>
    <lineage>
        <taxon>Eukaryota</taxon>
        <taxon>Viridiplantae</taxon>
        <taxon>Streptophyta</taxon>
        <taxon>Embryophyta</taxon>
        <taxon>Bryophyta</taxon>
        <taxon>Bryophytina</taxon>
        <taxon>Bryopsida</taxon>
        <taxon>Funariidae</taxon>
        <taxon>Funariales</taxon>
        <taxon>Funariaceae</taxon>
        <taxon>Physcomitrium</taxon>
    </lineage>
</organism>
<dbReference type="InterPro" id="IPR001283">
    <property type="entry name" value="CRISP-related"/>
</dbReference>
<feature type="domain" description="SCP" evidence="2">
    <location>
        <begin position="22"/>
        <end position="155"/>
    </location>
</feature>
<gene>
    <name evidence="4" type="primary">LOC112294013</name>
    <name evidence="3" type="ORF">PHYPA_022226</name>
</gene>
<dbReference type="InterPro" id="IPR014044">
    <property type="entry name" value="CAP_dom"/>
</dbReference>
<dbReference type="PROSITE" id="PS01009">
    <property type="entry name" value="CRISP_1"/>
    <property type="match status" value="1"/>
</dbReference>
<accession>A9T6F2</accession>
<dbReference type="OMA" id="GPACGHY"/>
<dbReference type="PRINTS" id="PR00837">
    <property type="entry name" value="V5TPXLIKE"/>
</dbReference>
<dbReference type="PANTHER" id="PTHR10334">
    <property type="entry name" value="CYSTEINE-RICH SECRETORY PROTEIN-RELATED"/>
    <property type="match status" value="1"/>
</dbReference>
<feature type="chain" id="PRO_5014297945" description="SCP domain-containing protein" evidence="1">
    <location>
        <begin position="21"/>
        <end position="158"/>
    </location>
</feature>
<evidence type="ECO:0000256" key="1">
    <source>
        <dbReference type="SAM" id="SignalP"/>
    </source>
</evidence>
<dbReference type="Gramene" id="Pp3c17_17400V3.2">
    <property type="protein sequence ID" value="Pp3c17_17400V3.2"/>
    <property type="gene ID" value="Pp3c17_17400"/>
</dbReference>
<dbReference type="OrthoDB" id="337038at2759"/>
<dbReference type="EMBL" id="ABEU02000017">
    <property type="protein sequence ID" value="PNR36375.1"/>
    <property type="molecule type" value="Genomic_DNA"/>
</dbReference>
<dbReference type="SMART" id="SM00198">
    <property type="entry name" value="SCP"/>
    <property type="match status" value="1"/>
</dbReference>
<keyword evidence="1" id="KW-0732">Signal</keyword>
<dbReference type="InterPro" id="IPR035940">
    <property type="entry name" value="CAP_sf"/>
</dbReference>
<evidence type="ECO:0000313" key="4">
    <source>
        <dbReference type="EnsemblPlants" id="Pp3c17_17400V3.1"/>
    </source>
</evidence>
<dbReference type="Pfam" id="PF00188">
    <property type="entry name" value="CAP"/>
    <property type="match status" value="1"/>
</dbReference>
<dbReference type="STRING" id="3218.A9T6F2"/>
<proteinExistence type="predicted"/>
<dbReference type="FunFam" id="3.40.33.10:FF:000004">
    <property type="entry name" value="CAP, cysteine-rich secretory protein, antigen 5"/>
    <property type="match status" value="1"/>
</dbReference>
<dbReference type="eggNOG" id="KOG3017">
    <property type="taxonomic scope" value="Eukaryota"/>
</dbReference>